<protein>
    <submittedName>
        <fullName evidence="2">IS5/IS1182 family transposase</fullName>
    </submittedName>
</protein>
<evidence type="ECO:0000313" key="2">
    <source>
        <dbReference type="EMBL" id="BDB99833.1"/>
    </source>
</evidence>
<dbReference type="AlphaFoldDB" id="A0AAQ4CVK2"/>
<dbReference type="KEGG" id="scas:SACC_16150"/>
<reference evidence="2" key="1">
    <citation type="submission" date="2021-10" db="EMBL/GenBank/DDBJ databases">
        <authorList>
            <person name="Sakai H."/>
            <person name="Kurosawa N."/>
        </authorList>
    </citation>
    <scope>NUCLEOTIDE SEQUENCE</scope>
    <source>
        <strain evidence="2">JCM32116</strain>
    </source>
</reference>
<reference evidence="2 3" key="2">
    <citation type="journal article" date="2022" name="Microbiol. Resour. Announc.">
        <title>Complete Genome Sequence of the Hyperthermophilic and Acidophilic Archaeon Saccharolobus caldissimus Strain HS-3T.</title>
        <authorList>
            <person name="Sakai H.D."/>
            <person name="Kurosawa N."/>
        </authorList>
    </citation>
    <scope>NUCLEOTIDE SEQUENCE [LARGE SCALE GENOMIC DNA]</scope>
    <source>
        <strain evidence="2 3">JCM32116</strain>
    </source>
</reference>
<gene>
    <name evidence="1" type="ORF">SACC_16150</name>
    <name evidence="2" type="ORF">SACC_28500</name>
</gene>
<evidence type="ECO:0000313" key="3">
    <source>
        <dbReference type="Proteomes" id="UP001319921"/>
    </source>
</evidence>
<evidence type="ECO:0000313" key="1">
    <source>
        <dbReference type="EMBL" id="BDB98598.1"/>
    </source>
</evidence>
<organism evidence="2 3">
    <name type="scientific">Saccharolobus caldissimus</name>
    <dbReference type="NCBI Taxonomy" id="1702097"/>
    <lineage>
        <taxon>Archaea</taxon>
        <taxon>Thermoproteota</taxon>
        <taxon>Thermoprotei</taxon>
        <taxon>Sulfolobales</taxon>
        <taxon>Sulfolobaceae</taxon>
        <taxon>Saccharolobus</taxon>
    </lineage>
</organism>
<dbReference type="EMBL" id="AP025226">
    <property type="protein sequence ID" value="BDB99833.1"/>
    <property type="molecule type" value="Genomic_DNA"/>
</dbReference>
<keyword evidence="3" id="KW-1185">Reference proteome</keyword>
<accession>A0AAQ4CVK2</accession>
<dbReference type="KEGG" id="scas:SACC_28500"/>
<proteinExistence type="predicted"/>
<dbReference type="EMBL" id="AP025226">
    <property type="protein sequence ID" value="BDB98598.1"/>
    <property type="molecule type" value="Genomic_DNA"/>
</dbReference>
<dbReference type="Proteomes" id="UP001319921">
    <property type="component" value="Chromosome"/>
</dbReference>
<name>A0AAQ4CVK2_9CREN</name>
<sequence length="309" mass="36618">MFMEPWVQYYNGPVPYEELSSRHKILVKMDYVLTTSQVLSCIDDLFILRALIVMVVWTCSYRDVWSYYRTGVVVRWFLGECKSKSEIHRRAKKFRGKIGTVFKDFSKELERKLSGLVDYLPSSALFGKVGKLWAADSFLIEVPFGKRNKETLWKKFQLSLRQGKYKEAGKLLYQYMNCKVRRRFKGEFTKKRNRSYFGFKVFTLMSPTMIIHEIQVKLANFPDNKVGFFHSGYKVVDRGFVGKASTWLIGFPSFRRYVEFFGIFMRRYWRPYATEKDMVELFVYVIALIYNSSIYTSVLSRVPESQFVH</sequence>